<dbReference type="AlphaFoldDB" id="A0A9J6GNM7"/>
<dbReference type="OrthoDB" id="1930084at2759"/>
<dbReference type="SUPFAM" id="SSF56300">
    <property type="entry name" value="Metallo-dependent phosphatases"/>
    <property type="match status" value="1"/>
</dbReference>
<dbReference type="Pfam" id="PF00149">
    <property type="entry name" value="Metallophos"/>
    <property type="match status" value="1"/>
</dbReference>
<evidence type="ECO:0000256" key="3">
    <source>
        <dbReference type="ARBA" id="ARBA00022723"/>
    </source>
</evidence>
<dbReference type="InterPro" id="IPR004843">
    <property type="entry name" value="Calcineurin-like_PHP"/>
</dbReference>
<protein>
    <recommendedName>
        <fullName evidence="2">protein-serine/threonine phosphatase</fullName>
        <ecNumber evidence="2">3.1.3.16</ecNumber>
    </recommendedName>
</protein>
<dbReference type="EMBL" id="JABSTR010000007">
    <property type="protein sequence ID" value="KAH9376200.1"/>
    <property type="molecule type" value="Genomic_DNA"/>
</dbReference>
<keyword evidence="4" id="KW-0378">Hydrolase</keyword>
<comment type="caution">
    <text evidence="7">The sequence shown here is derived from an EMBL/GenBank/DDBJ whole genome shotgun (WGS) entry which is preliminary data.</text>
</comment>
<evidence type="ECO:0000256" key="2">
    <source>
        <dbReference type="ARBA" id="ARBA00013081"/>
    </source>
</evidence>
<dbReference type="Gene3D" id="3.60.21.10">
    <property type="match status" value="1"/>
</dbReference>
<gene>
    <name evidence="7" type="ORF">HPB48_009780</name>
</gene>
<name>A0A9J6GNM7_HAELO</name>
<dbReference type="GO" id="GO:0004722">
    <property type="term" value="F:protein serine/threonine phosphatase activity"/>
    <property type="evidence" value="ECO:0007669"/>
    <property type="project" value="UniProtKB-EC"/>
</dbReference>
<keyword evidence="8" id="KW-1185">Reference proteome</keyword>
<proteinExistence type="predicted"/>
<feature type="domain" description="Serine/threonine specific protein phosphatases" evidence="6">
    <location>
        <begin position="1"/>
        <end position="237"/>
    </location>
</feature>
<keyword evidence="5" id="KW-0464">Manganese</keyword>
<evidence type="ECO:0000259" key="6">
    <source>
        <dbReference type="SMART" id="SM00156"/>
    </source>
</evidence>
<dbReference type="InterPro" id="IPR029052">
    <property type="entry name" value="Metallo-depent_PP-like"/>
</dbReference>
<accession>A0A9J6GNM7</accession>
<sequence length="259" mass="28702">MRGQFSDLMKLFKVGGGGLGTNHAFPGDHVDRGLHSVETFLLLLALKVRYPTRFTLLKGDHESRHITQVFGFHDECFRNYHPPAVWRHCTDIFGFLPISAVVHAMVLCVIGGLSPSIQTLDCIRPVEPILEVSATGATCHLLWSDPEEMGDCSASRRGAGCVLASEVLSMFKCITKLDLICRVYGLLKAGSQWHFEESLVTVFSAPVYGCVCFCIDAIVELHANQTSTTTITTRPHIIRSGNPVKTKTKTRIRMLPYLK</sequence>
<dbReference type="Proteomes" id="UP000821853">
    <property type="component" value="Chromosome 5"/>
</dbReference>
<keyword evidence="3" id="KW-0479">Metal-binding</keyword>
<dbReference type="PANTHER" id="PTHR45619">
    <property type="entry name" value="SERINE/THREONINE-PROTEIN PHOSPHATASE PP2A-RELATED"/>
    <property type="match status" value="1"/>
</dbReference>
<comment type="cofactor">
    <cofactor evidence="1">
        <name>Mn(2+)</name>
        <dbReference type="ChEBI" id="CHEBI:29035"/>
    </cofactor>
</comment>
<reference evidence="7 8" key="1">
    <citation type="journal article" date="2020" name="Cell">
        <title>Large-Scale Comparative Analyses of Tick Genomes Elucidate Their Genetic Diversity and Vector Capacities.</title>
        <authorList>
            <consortium name="Tick Genome and Microbiome Consortium (TIGMIC)"/>
            <person name="Jia N."/>
            <person name="Wang J."/>
            <person name="Shi W."/>
            <person name="Du L."/>
            <person name="Sun Y."/>
            <person name="Zhan W."/>
            <person name="Jiang J.F."/>
            <person name="Wang Q."/>
            <person name="Zhang B."/>
            <person name="Ji P."/>
            <person name="Bell-Sakyi L."/>
            <person name="Cui X.M."/>
            <person name="Yuan T.T."/>
            <person name="Jiang B.G."/>
            <person name="Yang W.F."/>
            <person name="Lam T.T."/>
            <person name="Chang Q.C."/>
            <person name="Ding S.J."/>
            <person name="Wang X.J."/>
            <person name="Zhu J.G."/>
            <person name="Ruan X.D."/>
            <person name="Zhao L."/>
            <person name="Wei J.T."/>
            <person name="Ye R.Z."/>
            <person name="Que T.C."/>
            <person name="Du C.H."/>
            <person name="Zhou Y.H."/>
            <person name="Cheng J.X."/>
            <person name="Dai P.F."/>
            <person name="Guo W.B."/>
            <person name="Han X.H."/>
            <person name="Huang E.J."/>
            <person name="Li L.F."/>
            <person name="Wei W."/>
            <person name="Gao Y.C."/>
            <person name="Liu J.Z."/>
            <person name="Shao H.Z."/>
            <person name="Wang X."/>
            <person name="Wang C.C."/>
            <person name="Yang T.C."/>
            <person name="Huo Q.B."/>
            <person name="Li W."/>
            <person name="Chen H.Y."/>
            <person name="Chen S.E."/>
            <person name="Zhou L.G."/>
            <person name="Ni X.B."/>
            <person name="Tian J.H."/>
            <person name="Sheng Y."/>
            <person name="Liu T."/>
            <person name="Pan Y.S."/>
            <person name="Xia L.Y."/>
            <person name="Li J."/>
            <person name="Zhao F."/>
            <person name="Cao W.C."/>
        </authorList>
    </citation>
    <scope>NUCLEOTIDE SEQUENCE [LARGE SCALE GENOMIC DNA]</scope>
    <source>
        <strain evidence="7">HaeL-2018</strain>
    </source>
</reference>
<dbReference type="PRINTS" id="PR00114">
    <property type="entry name" value="STPHPHTASE"/>
</dbReference>
<organism evidence="7 8">
    <name type="scientific">Haemaphysalis longicornis</name>
    <name type="common">Bush tick</name>
    <dbReference type="NCBI Taxonomy" id="44386"/>
    <lineage>
        <taxon>Eukaryota</taxon>
        <taxon>Metazoa</taxon>
        <taxon>Ecdysozoa</taxon>
        <taxon>Arthropoda</taxon>
        <taxon>Chelicerata</taxon>
        <taxon>Arachnida</taxon>
        <taxon>Acari</taxon>
        <taxon>Parasitiformes</taxon>
        <taxon>Ixodida</taxon>
        <taxon>Ixodoidea</taxon>
        <taxon>Ixodidae</taxon>
        <taxon>Haemaphysalinae</taxon>
        <taxon>Haemaphysalis</taxon>
    </lineage>
</organism>
<evidence type="ECO:0000313" key="7">
    <source>
        <dbReference type="EMBL" id="KAH9376200.1"/>
    </source>
</evidence>
<evidence type="ECO:0000256" key="1">
    <source>
        <dbReference type="ARBA" id="ARBA00001936"/>
    </source>
</evidence>
<dbReference type="InterPro" id="IPR047129">
    <property type="entry name" value="PPA2-like"/>
</dbReference>
<evidence type="ECO:0000256" key="5">
    <source>
        <dbReference type="ARBA" id="ARBA00023211"/>
    </source>
</evidence>
<dbReference type="EC" id="3.1.3.16" evidence="2"/>
<dbReference type="GO" id="GO:0046872">
    <property type="term" value="F:metal ion binding"/>
    <property type="evidence" value="ECO:0007669"/>
    <property type="project" value="UniProtKB-KW"/>
</dbReference>
<dbReference type="SMART" id="SM00156">
    <property type="entry name" value="PP2Ac"/>
    <property type="match status" value="1"/>
</dbReference>
<dbReference type="VEuPathDB" id="VectorBase:HLOH_051938"/>
<dbReference type="InterPro" id="IPR006186">
    <property type="entry name" value="Ser/Thr-sp_prot-phosphatase"/>
</dbReference>
<evidence type="ECO:0000256" key="4">
    <source>
        <dbReference type="ARBA" id="ARBA00022801"/>
    </source>
</evidence>
<evidence type="ECO:0000313" key="8">
    <source>
        <dbReference type="Proteomes" id="UP000821853"/>
    </source>
</evidence>